<dbReference type="SUPFAM" id="SSF109604">
    <property type="entry name" value="HD-domain/PDEase-like"/>
    <property type="match status" value="1"/>
</dbReference>
<dbReference type="SMART" id="SM00471">
    <property type="entry name" value="HDc"/>
    <property type="match status" value="1"/>
</dbReference>
<dbReference type="PANTHER" id="PTHR43155">
    <property type="entry name" value="CYCLIC DI-GMP PHOSPHODIESTERASE PA4108-RELATED"/>
    <property type="match status" value="1"/>
</dbReference>
<dbReference type="InterPro" id="IPR029016">
    <property type="entry name" value="GAF-like_dom_sf"/>
</dbReference>
<dbReference type="GO" id="GO:0071111">
    <property type="term" value="F:cyclic-guanylate-specific phosphodiesterase activity"/>
    <property type="evidence" value="ECO:0007669"/>
    <property type="project" value="UniProtKB-EC"/>
</dbReference>
<name>A0A1J5PY17_9ZZZZ</name>
<evidence type="ECO:0000313" key="2">
    <source>
        <dbReference type="EMBL" id="OIQ68517.1"/>
    </source>
</evidence>
<dbReference type="InterPro" id="IPR037522">
    <property type="entry name" value="HD_GYP_dom"/>
</dbReference>
<dbReference type="Gene3D" id="1.10.3210.10">
    <property type="entry name" value="Hypothetical protein af1432"/>
    <property type="match status" value="1"/>
</dbReference>
<gene>
    <name evidence="2" type="primary">rpfG_94</name>
    <name evidence="2" type="ORF">GALL_498890</name>
</gene>
<accession>A0A1J5PY17</accession>
<feature type="domain" description="HD-GYP" evidence="1">
    <location>
        <begin position="93"/>
        <end position="288"/>
    </location>
</feature>
<dbReference type="PROSITE" id="PS51832">
    <property type="entry name" value="HD_GYP"/>
    <property type="match status" value="1"/>
</dbReference>
<dbReference type="CDD" id="cd00077">
    <property type="entry name" value="HDc"/>
    <property type="match status" value="1"/>
</dbReference>
<dbReference type="EC" id="3.1.4.52" evidence="2"/>
<dbReference type="PANTHER" id="PTHR43155:SF2">
    <property type="entry name" value="CYCLIC DI-GMP PHOSPHODIESTERASE PA4108"/>
    <property type="match status" value="1"/>
</dbReference>
<protein>
    <submittedName>
        <fullName evidence="2">Cyclic di-GMP phosphodiesterase response regulator RpfG</fullName>
        <ecNumber evidence="2">3.1.4.52</ecNumber>
    </submittedName>
</protein>
<evidence type="ECO:0000259" key="1">
    <source>
        <dbReference type="PROSITE" id="PS51832"/>
    </source>
</evidence>
<dbReference type="SUPFAM" id="SSF55781">
    <property type="entry name" value="GAF domain-like"/>
    <property type="match status" value="1"/>
</dbReference>
<keyword evidence="2" id="KW-0378">Hydrolase</keyword>
<sequence>MTNNLAESDTYLPWIEDARTKGLASSIVLPIRANDSVMGVLNIYSREVNAFNRSEVDLFEELAADIGYGIASRRTLTERDHLQQEQLLGGERLKEALIGTIGAVSFTVEKRDPYTAGHQRRVTELCVAMGRELGLTEDGLEGLRLGATIHDIGKIAVPAEILSRPGKLSVLEFEIIKSHPQVGYDIFRDVKLPWPIKDMIFQHHERIDGSGYPQGLKGDEIIFEARILAVADVVEAMSSHRPYRPGRGLDAALMQIRQEAGTKLDVQVVDACERLFREQGFSFEKHDA</sequence>
<comment type="caution">
    <text evidence="2">The sequence shown here is derived from an EMBL/GenBank/DDBJ whole genome shotgun (WGS) entry which is preliminary data.</text>
</comment>
<dbReference type="AlphaFoldDB" id="A0A1J5PY17"/>
<dbReference type="Gene3D" id="3.30.450.40">
    <property type="match status" value="1"/>
</dbReference>
<proteinExistence type="predicted"/>
<dbReference type="Pfam" id="PF13487">
    <property type="entry name" value="HD_5"/>
    <property type="match status" value="1"/>
</dbReference>
<organism evidence="2">
    <name type="scientific">mine drainage metagenome</name>
    <dbReference type="NCBI Taxonomy" id="410659"/>
    <lineage>
        <taxon>unclassified sequences</taxon>
        <taxon>metagenomes</taxon>
        <taxon>ecological metagenomes</taxon>
    </lineage>
</organism>
<reference evidence="2" key="1">
    <citation type="submission" date="2016-10" db="EMBL/GenBank/DDBJ databases">
        <title>Sequence of Gallionella enrichment culture.</title>
        <authorList>
            <person name="Poehlein A."/>
            <person name="Muehling M."/>
            <person name="Daniel R."/>
        </authorList>
    </citation>
    <scope>NUCLEOTIDE SEQUENCE</scope>
</reference>
<dbReference type="EMBL" id="MLJW01005262">
    <property type="protein sequence ID" value="OIQ68517.1"/>
    <property type="molecule type" value="Genomic_DNA"/>
</dbReference>
<dbReference type="Pfam" id="PF13185">
    <property type="entry name" value="GAF_2"/>
    <property type="match status" value="1"/>
</dbReference>
<dbReference type="InterPro" id="IPR003018">
    <property type="entry name" value="GAF"/>
</dbReference>
<dbReference type="InterPro" id="IPR003607">
    <property type="entry name" value="HD/PDEase_dom"/>
</dbReference>